<evidence type="ECO:0000256" key="1">
    <source>
        <dbReference type="SAM" id="MobiDB-lite"/>
    </source>
</evidence>
<dbReference type="AlphaFoldDB" id="A0A5C3MHK8"/>
<organism evidence="2 3">
    <name type="scientific">Crucibulum laeve</name>
    <dbReference type="NCBI Taxonomy" id="68775"/>
    <lineage>
        <taxon>Eukaryota</taxon>
        <taxon>Fungi</taxon>
        <taxon>Dikarya</taxon>
        <taxon>Basidiomycota</taxon>
        <taxon>Agaricomycotina</taxon>
        <taxon>Agaricomycetes</taxon>
        <taxon>Agaricomycetidae</taxon>
        <taxon>Agaricales</taxon>
        <taxon>Agaricineae</taxon>
        <taxon>Nidulariaceae</taxon>
        <taxon>Crucibulum</taxon>
    </lineage>
</organism>
<evidence type="ECO:0000313" key="3">
    <source>
        <dbReference type="Proteomes" id="UP000308652"/>
    </source>
</evidence>
<feature type="compositionally biased region" description="Acidic residues" evidence="1">
    <location>
        <begin position="150"/>
        <end position="173"/>
    </location>
</feature>
<dbReference type="OrthoDB" id="5374757at2759"/>
<dbReference type="PANTHER" id="PTHR40635:SF1">
    <property type="match status" value="1"/>
</dbReference>
<accession>A0A5C3MHK8</accession>
<name>A0A5C3MHK8_9AGAR</name>
<feature type="region of interest" description="Disordered" evidence="1">
    <location>
        <begin position="112"/>
        <end position="177"/>
    </location>
</feature>
<dbReference type="EMBL" id="ML213591">
    <property type="protein sequence ID" value="TFK43428.1"/>
    <property type="molecule type" value="Genomic_DNA"/>
</dbReference>
<proteinExistence type="predicted"/>
<keyword evidence="3" id="KW-1185">Reference proteome</keyword>
<dbReference type="Proteomes" id="UP000308652">
    <property type="component" value="Unassembled WGS sequence"/>
</dbReference>
<sequence length="343" mass="38788">MPFRTRNSYYLRISSNTVLPLHLYLDERHLNWMSDLILQHVLADLRPNILPKLKVEAKSAGPGSVPSKGATVDTHRGNTYQFCYFFRQTEPHSVVIKNREFIAVPKTKKTIQLASSSKSKKTRIKRKGMDAPTLPRKKRRTENTDRMRVDDEDYVNSGDEDSDDQNESIDNDYEPERDMEVDVDLEIEEEEKPKPLLRLNYQGFNIFGHCLCIVVEPWPIVRSSSQVTLGTGLSRASRAPRIASSTIASPPEGRIDQRAQTPLFLPDNFDERGETPARTINQFPISFDDTETNEEESDSDVGGMMEFSQVLNIGGESGIGSLEDDDELDGAVFFGDADDVREL</sequence>
<dbReference type="PANTHER" id="PTHR40635">
    <property type="match status" value="1"/>
</dbReference>
<gene>
    <name evidence="2" type="ORF">BDQ12DRAFT_674963</name>
</gene>
<protein>
    <submittedName>
        <fullName evidence="2">Uncharacterized protein</fullName>
    </submittedName>
</protein>
<evidence type="ECO:0000313" key="2">
    <source>
        <dbReference type="EMBL" id="TFK43428.1"/>
    </source>
</evidence>
<reference evidence="2 3" key="1">
    <citation type="journal article" date="2019" name="Nat. Ecol. Evol.">
        <title>Megaphylogeny resolves global patterns of mushroom evolution.</title>
        <authorList>
            <person name="Varga T."/>
            <person name="Krizsan K."/>
            <person name="Foldi C."/>
            <person name="Dima B."/>
            <person name="Sanchez-Garcia M."/>
            <person name="Sanchez-Ramirez S."/>
            <person name="Szollosi G.J."/>
            <person name="Szarkandi J.G."/>
            <person name="Papp V."/>
            <person name="Albert L."/>
            <person name="Andreopoulos W."/>
            <person name="Angelini C."/>
            <person name="Antonin V."/>
            <person name="Barry K.W."/>
            <person name="Bougher N.L."/>
            <person name="Buchanan P."/>
            <person name="Buyck B."/>
            <person name="Bense V."/>
            <person name="Catcheside P."/>
            <person name="Chovatia M."/>
            <person name="Cooper J."/>
            <person name="Damon W."/>
            <person name="Desjardin D."/>
            <person name="Finy P."/>
            <person name="Geml J."/>
            <person name="Haridas S."/>
            <person name="Hughes K."/>
            <person name="Justo A."/>
            <person name="Karasinski D."/>
            <person name="Kautmanova I."/>
            <person name="Kiss B."/>
            <person name="Kocsube S."/>
            <person name="Kotiranta H."/>
            <person name="LaButti K.M."/>
            <person name="Lechner B.E."/>
            <person name="Liimatainen K."/>
            <person name="Lipzen A."/>
            <person name="Lukacs Z."/>
            <person name="Mihaltcheva S."/>
            <person name="Morgado L.N."/>
            <person name="Niskanen T."/>
            <person name="Noordeloos M.E."/>
            <person name="Ohm R.A."/>
            <person name="Ortiz-Santana B."/>
            <person name="Ovrebo C."/>
            <person name="Racz N."/>
            <person name="Riley R."/>
            <person name="Savchenko A."/>
            <person name="Shiryaev A."/>
            <person name="Soop K."/>
            <person name="Spirin V."/>
            <person name="Szebenyi C."/>
            <person name="Tomsovsky M."/>
            <person name="Tulloss R.E."/>
            <person name="Uehling J."/>
            <person name="Grigoriev I.V."/>
            <person name="Vagvolgyi C."/>
            <person name="Papp T."/>
            <person name="Martin F.M."/>
            <person name="Miettinen O."/>
            <person name="Hibbett D.S."/>
            <person name="Nagy L.G."/>
        </authorList>
    </citation>
    <scope>NUCLEOTIDE SEQUENCE [LARGE SCALE GENOMIC DNA]</scope>
    <source>
        <strain evidence="2 3">CBS 166.37</strain>
    </source>
</reference>